<dbReference type="PANTHER" id="PTHR30203:SF24">
    <property type="entry name" value="BLR4935 PROTEIN"/>
    <property type="match status" value="1"/>
</dbReference>
<keyword evidence="3" id="KW-0732">Signal</keyword>
<sequence>MQKFLLPLPIAAALLCPLLVQAQNLADANNAAVLTTRQALSANVALSATTTVTATTTTAPPIVLTLRSAQAYAMSANPEIAAARREIQASEGILRQAGVMPNPELSVLMEDARQDTRSTTVQINQPLELGGKRAARISVAERNRSAALNELAIKSAEIRAAVTTQFHAVLIAQERQRLALSSLELAQRASNAASRLVSLGKIPPLEAARADIAKSGVRVELAQANSELLTSRQRLSAALGNSQTNDQQLEGEFNTLPALPSMQKLASHLTHSPLMQRARLELDKRLAMSELEKSRQIPDLSLSLGNKREQQSGRNQAIIGISIPLALFDRNQGNLQEALSRSDKARDELSATEIRLHNEMLQAHQRLSLARDEAELLKKEVLPGAQNAFDIAIKGFEYGKFNFMDVLDAQRSLLQAKAQYLRSLSEAQRAAADIETYIGDREFSLFTALSSFQEFV</sequence>
<evidence type="ECO:0000256" key="2">
    <source>
        <dbReference type="SAM" id="Coils"/>
    </source>
</evidence>
<dbReference type="PANTHER" id="PTHR30203">
    <property type="entry name" value="OUTER MEMBRANE CATION EFFLUX PROTEIN"/>
    <property type="match status" value="1"/>
</dbReference>
<dbReference type="InterPro" id="IPR003423">
    <property type="entry name" value="OMP_efflux"/>
</dbReference>
<name>A0ABR6ZQ95_9BURK</name>
<dbReference type="Pfam" id="PF02321">
    <property type="entry name" value="OEP"/>
    <property type="match status" value="2"/>
</dbReference>
<dbReference type="Proteomes" id="UP000650424">
    <property type="component" value="Unassembled WGS sequence"/>
</dbReference>
<comment type="caution">
    <text evidence="4">The sequence shown here is derived from an EMBL/GenBank/DDBJ whole genome shotgun (WGS) entry which is preliminary data.</text>
</comment>
<evidence type="ECO:0000313" key="4">
    <source>
        <dbReference type="EMBL" id="MBC3918047.1"/>
    </source>
</evidence>
<proteinExistence type="inferred from homology"/>
<keyword evidence="5" id="KW-1185">Reference proteome</keyword>
<feature type="coiled-coil region" evidence="2">
    <location>
        <begin position="335"/>
        <end position="380"/>
    </location>
</feature>
<protein>
    <submittedName>
        <fullName evidence="4">TolC family protein</fullName>
    </submittedName>
</protein>
<organism evidence="4 5">
    <name type="scientific">Undibacterium hunanense</name>
    <dbReference type="NCBI Taxonomy" id="2762292"/>
    <lineage>
        <taxon>Bacteria</taxon>
        <taxon>Pseudomonadati</taxon>
        <taxon>Pseudomonadota</taxon>
        <taxon>Betaproteobacteria</taxon>
        <taxon>Burkholderiales</taxon>
        <taxon>Oxalobacteraceae</taxon>
        <taxon>Undibacterium</taxon>
    </lineage>
</organism>
<feature type="chain" id="PRO_5045911015" evidence="3">
    <location>
        <begin position="23"/>
        <end position="456"/>
    </location>
</feature>
<keyword evidence="2" id="KW-0175">Coiled coil</keyword>
<evidence type="ECO:0000256" key="1">
    <source>
        <dbReference type="ARBA" id="ARBA00007613"/>
    </source>
</evidence>
<accession>A0ABR6ZQ95</accession>
<evidence type="ECO:0000256" key="3">
    <source>
        <dbReference type="SAM" id="SignalP"/>
    </source>
</evidence>
<gene>
    <name evidence="4" type="ORF">H8L32_11215</name>
</gene>
<dbReference type="RefSeq" id="WP_186947325.1">
    <property type="nucleotide sequence ID" value="NZ_JACOGF010000005.1"/>
</dbReference>
<feature type="signal peptide" evidence="3">
    <location>
        <begin position="1"/>
        <end position="22"/>
    </location>
</feature>
<dbReference type="SUPFAM" id="SSF56954">
    <property type="entry name" value="Outer membrane efflux proteins (OEP)"/>
    <property type="match status" value="1"/>
</dbReference>
<dbReference type="EMBL" id="JACOGF010000005">
    <property type="protein sequence ID" value="MBC3918047.1"/>
    <property type="molecule type" value="Genomic_DNA"/>
</dbReference>
<dbReference type="Gene3D" id="1.20.1600.10">
    <property type="entry name" value="Outer membrane efflux proteins (OEP)"/>
    <property type="match status" value="1"/>
</dbReference>
<evidence type="ECO:0000313" key="5">
    <source>
        <dbReference type="Proteomes" id="UP000650424"/>
    </source>
</evidence>
<dbReference type="InterPro" id="IPR010131">
    <property type="entry name" value="MdtP/NodT-like"/>
</dbReference>
<reference evidence="4 5" key="1">
    <citation type="submission" date="2020-08" db="EMBL/GenBank/DDBJ databases">
        <title>Novel species isolated from subtropical streams in China.</title>
        <authorList>
            <person name="Lu H."/>
        </authorList>
    </citation>
    <scope>NUCLEOTIDE SEQUENCE [LARGE SCALE GENOMIC DNA]</scope>
    <source>
        <strain evidence="4 5">CY18W</strain>
    </source>
</reference>
<comment type="similarity">
    <text evidence="1">Belongs to the outer membrane factor (OMF) (TC 1.B.17) family.</text>
</comment>